<sequence length="91" mass="10106">MLRKKLALSLVTVSALAILASCSAGAVDTDAGDNTLVVWSFNENETDTHLCILWDSHVTDYHTLLDCHRELNKNRRTNSTRDLSFTGIELS</sequence>
<keyword evidence="1" id="KW-0732">Signal</keyword>
<feature type="signal peptide" evidence="1">
    <location>
        <begin position="1"/>
        <end position="26"/>
    </location>
</feature>
<reference evidence="3" key="1">
    <citation type="journal article" date="2019" name="Int. J. Syst. Evol. Microbiol.">
        <title>The Global Catalogue of Microorganisms (GCM) 10K type strain sequencing project: providing services to taxonomists for standard genome sequencing and annotation.</title>
        <authorList>
            <consortium name="The Broad Institute Genomics Platform"/>
            <consortium name="The Broad Institute Genome Sequencing Center for Infectious Disease"/>
            <person name="Wu L."/>
            <person name="Ma J."/>
        </authorList>
    </citation>
    <scope>NUCLEOTIDE SEQUENCE [LARGE SCALE GENOMIC DNA]</scope>
    <source>
        <strain evidence="3">JCM 12662</strain>
    </source>
</reference>
<evidence type="ECO:0000313" key="2">
    <source>
        <dbReference type="EMBL" id="GAA0354105.1"/>
    </source>
</evidence>
<dbReference type="PROSITE" id="PS51257">
    <property type="entry name" value="PROKAR_LIPOPROTEIN"/>
    <property type="match status" value="1"/>
</dbReference>
<proteinExistence type="predicted"/>
<keyword evidence="3" id="KW-1185">Reference proteome</keyword>
<evidence type="ECO:0000313" key="3">
    <source>
        <dbReference type="Proteomes" id="UP001501166"/>
    </source>
</evidence>
<accession>A0ABP3GT11</accession>
<name>A0ABP3GT11_9LACT</name>
<dbReference type="Proteomes" id="UP001501166">
    <property type="component" value="Unassembled WGS sequence"/>
</dbReference>
<organism evidence="2 3">
    <name type="scientific">Alkalibacterium iburiense</name>
    <dbReference type="NCBI Taxonomy" id="290589"/>
    <lineage>
        <taxon>Bacteria</taxon>
        <taxon>Bacillati</taxon>
        <taxon>Bacillota</taxon>
        <taxon>Bacilli</taxon>
        <taxon>Lactobacillales</taxon>
        <taxon>Carnobacteriaceae</taxon>
        <taxon>Alkalibacterium</taxon>
    </lineage>
</organism>
<evidence type="ECO:0000256" key="1">
    <source>
        <dbReference type="SAM" id="SignalP"/>
    </source>
</evidence>
<dbReference type="EMBL" id="BAAACW010000024">
    <property type="protein sequence ID" value="GAA0354105.1"/>
    <property type="molecule type" value="Genomic_DNA"/>
</dbReference>
<feature type="chain" id="PRO_5045666974" evidence="1">
    <location>
        <begin position="27"/>
        <end position="91"/>
    </location>
</feature>
<gene>
    <name evidence="2" type="ORF">GCM10008932_03920</name>
</gene>
<protein>
    <submittedName>
        <fullName evidence="2">Uncharacterized protein</fullName>
    </submittedName>
</protein>
<comment type="caution">
    <text evidence="2">The sequence shown here is derived from an EMBL/GenBank/DDBJ whole genome shotgun (WGS) entry which is preliminary data.</text>
</comment>